<dbReference type="Proteomes" id="UP000616885">
    <property type="component" value="Unassembled WGS sequence"/>
</dbReference>
<sequence>MEEASSDLARASILVFQQDKRFLKHATCRPRYRSPVWRTISQQNGVELENYAPWQALAGLGWIVAALCDDTTDASCQPPRPHVDSRPHLAGPLQPLCRKWLLSTTPSNPIRSISRHSTQGPPTASAEVTTLLR</sequence>
<organism evidence="2 3">
    <name type="scientific">Bionectria ochroleuca</name>
    <name type="common">Gliocladium roseum</name>
    <dbReference type="NCBI Taxonomy" id="29856"/>
    <lineage>
        <taxon>Eukaryota</taxon>
        <taxon>Fungi</taxon>
        <taxon>Dikarya</taxon>
        <taxon>Ascomycota</taxon>
        <taxon>Pezizomycotina</taxon>
        <taxon>Sordariomycetes</taxon>
        <taxon>Hypocreomycetidae</taxon>
        <taxon>Hypocreales</taxon>
        <taxon>Bionectriaceae</taxon>
        <taxon>Clonostachys</taxon>
    </lineage>
</organism>
<name>A0A8H7TPY0_BIOOC</name>
<reference evidence="2" key="1">
    <citation type="submission" date="2020-10" db="EMBL/GenBank/DDBJ databases">
        <title>High-Quality Genome Resource of Clonostachys rosea strain S41 by Oxford Nanopore Long-Read Sequencing.</title>
        <authorList>
            <person name="Wang H."/>
        </authorList>
    </citation>
    <scope>NUCLEOTIDE SEQUENCE</scope>
    <source>
        <strain evidence="2">S41</strain>
    </source>
</reference>
<feature type="region of interest" description="Disordered" evidence="1">
    <location>
        <begin position="110"/>
        <end position="133"/>
    </location>
</feature>
<dbReference type="EMBL" id="JADCTT010000003">
    <property type="protein sequence ID" value="KAF9754770.1"/>
    <property type="molecule type" value="Genomic_DNA"/>
</dbReference>
<proteinExistence type="predicted"/>
<evidence type="ECO:0000313" key="2">
    <source>
        <dbReference type="EMBL" id="KAF9754770.1"/>
    </source>
</evidence>
<evidence type="ECO:0000256" key="1">
    <source>
        <dbReference type="SAM" id="MobiDB-lite"/>
    </source>
</evidence>
<gene>
    <name evidence="2" type="ORF">IM811_010211</name>
</gene>
<dbReference type="AlphaFoldDB" id="A0A8H7TPY0"/>
<evidence type="ECO:0000313" key="3">
    <source>
        <dbReference type="Proteomes" id="UP000616885"/>
    </source>
</evidence>
<comment type="caution">
    <text evidence="2">The sequence shown here is derived from an EMBL/GenBank/DDBJ whole genome shotgun (WGS) entry which is preliminary data.</text>
</comment>
<protein>
    <submittedName>
        <fullName evidence="2">Uncharacterized protein</fullName>
    </submittedName>
</protein>
<accession>A0A8H7TPY0</accession>